<accession>A0ABY3UPQ3</accession>
<reference evidence="4" key="1">
    <citation type="submission" date="2022-08" db="EMBL/GenBank/DDBJ databases">
        <title>Complete genome sequence of 14 non-tuberculosis mycobacteria type-strains.</title>
        <authorList>
            <person name="Igarashi Y."/>
            <person name="Osugi A."/>
            <person name="Mitarai S."/>
        </authorList>
    </citation>
    <scope>NUCLEOTIDE SEQUENCE</scope>
    <source>
        <strain evidence="4">ATCC 51985</strain>
    </source>
</reference>
<feature type="domain" description="Transcriptional repressor PaaX-like C-terminal" evidence="2">
    <location>
        <begin position="188"/>
        <end position="275"/>
    </location>
</feature>
<dbReference type="InterPro" id="IPR036388">
    <property type="entry name" value="WH-like_DNA-bd_sf"/>
</dbReference>
<keyword evidence="5" id="KW-1185">Reference proteome</keyword>
<dbReference type="Gene3D" id="1.20.58.1460">
    <property type="match status" value="1"/>
</dbReference>
<evidence type="ECO:0000259" key="1">
    <source>
        <dbReference type="Pfam" id="PF07848"/>
    </source>
</evidence>
<dbReference type="PANTHER" id="PTHR30319">
    <property type="entry name" value="PHENYLACETIC ACID REGULATOR-RELATED TRANSCRIPTIONAL REPRESSOR"/>
    <property type="match status" value="1"/>
</dbReference>
<evidence type="ECO:0000259" key="2">
    <source>
        <dbReference type="Pfam" id="PF08223"/>
    </source>
</evidence>
<dbReference type="Proteomes" id="UP001055171">
    <property type="component" value="Chromosome"/>
</dbReference>
<dbReference type="RefSeq" id="WP_239720989.1">
    <property type="nucleotide sequence ID" value="NZ_CP092423.2"/>
</dbReference>
<dbReference type="InterPro" id="IPR011965">
    <property type="entry name" value="PaaX_trns_reg"/>
</dbReference>
<dbReference type="Gene3D" id="1.10.10.10">
    <property type="entry name" value="Winged helix-like DNA-binding domain superfamily/Winged helix DNA-binding domain"/>
    <property type="match status" value="1"/>
</dbReference>
<dbReference type="InterPro" id="IPR048846">
    <property type="entry name" value="PaaX-like_central"/>
</dbReference>
<dbReference type="PANTHER" id="PTHR30319:SF1">
    <property type="entry name" value="TRANSCRIPTIONAL REPRESSOR PAAX"/>
    <property type="match status" value="1"/>
</dbReference>
<dbReference type="Pfam" id="PF07848">
    <property type="entry name" value="PaaX"/>
    <property type="match status" value="1"/>
</dbReference>
<name>A0ABY3UPQ3_MYCLN</name>
<dbReference type="Pfam" id="PF08223">
    <property type="entry name" value="PaaX_C"/>
    <property type="match status" value="1"/>
</dbReference>
<organism evidence="4 5">
    <name type="scientific">Mycobacterium lentiflavum</name>
    <dbReference type="NCBI Taxonomy" id="141349"/>
    <lineage>
        <taxon>Bacteria</taxon>
        <taxon>Bacillati</taxon>
        <taxon>Actinomycetota</taxon>
        <taxon>Actinomycetes</taxon>
        <taxon>Mycobacteriales</taxon>
        <taxon>Mycobacteriaceae</taxon>
        <taxon>Mycobacterium</taxon>
        <taxon>Mycobacterium simiae complex</taxon>
    </lineage>
</organism>
<sequence length="299" mass="33203">MTAGGQSTRTGGGRDGRVAQLIITLFGLYARAEGNWLSVASVVALIGDLGGDGQAARSAVSRLKRRGVLLSERRGGVAGYSVSASTLEVLAEGDVRIFERRRATVEDGWVVVVFSVPESEREKRHSLRSSLTRLGFGTVAPGVWLAPGNLAHETRHALQRRGLFEYVDIFRGEYFAFSDLRSKVHVWWNLEELAELYAEFLQRYRSALYRSSAEGFSSEEAFQTYVQMLTQWRQLPYRDPGLPLSLLPPAWNGEAAGELFGELNKILRPLAQKHALEIIHGKRVGTDAPQPRHRKSSPV</sequence>
<dbReference type="EMBL" id="CP092423">
    <property type="protein sequence ID" value="ULP41552.1"/>
    <property type="molecule type" value="Genomic_DNA"/>
</dbReference>
<feature type="domain" description="Transcriptional repressor PaaX-like N-terminal" evidence="1">
    <location>
        <begin position="20"/>
        <end position="84"/>
    </location>
</feature>
<evidence type="ECO:0000313" key="5">
    <source>
        <dbReference type="Proteomes" id="UP001055171"/>
    </source>
</evidence>
<protein>
    <submittedName>
        <fullName evidence="4">PaaX family transcriptional regulator</fullName>
    </submittedName>
</protein>
<evidence type="ECO:0000313" key="4">
    <source>
        <dbReference type="EMBL" id="ULP41552.1"/>
    </source>
</evidence>
<dbReference type="Gene3D" id="3.30.70.2650">
    <property type="match status" value="1"/>
</dbReference>
<dbReference type="InterPro" id="IPR012906">
    <property type="entry name" value="PaaX-like_N"/>
</dbReference>
<gene>
    <name evidence="4" type="ORF">MJO58_22270</name>
</gene>
<dbReference type="InterPro" id="IPR013225">
    <property type="entry name" value="PaaX_C"/>
</dbReference>
<evidence type="ECO:0000259" key="3">
    <source>
        <dbReference type="Pfam" id="PF20803"/>
    </source>
</evidence>
<dbReference type="PIRSF" id="PIRSF020623">
    <property type="entry name" value="PaaX"/>
    <property type="match status" value="1"/>
</dbReference>
<feature type="domain" description="Transcriptional repressor PaaX-like central Cas2-like" evidence="3">
    <location>
        <begin position="104"/>
        <end position="183"/>
    </location>
</feature>
<proteinExistence type="predicted"/>
<dbReference type="Pfam" id="PF20803">
    <property type="entry name" value="PaaX_M"/>
    <property type="match status" value="1"/>
</dbReference>